<keyword evidence="5" id="KW-0249">Electron transport</keyword>
<name>A0A250KPW0_9GAMM</name>
<gene>
    <name evidence="10" type="ORF">sS8_1681</name>
</gene>
<keyword evidence="11" id="KW-1185">Reference proteome</keyword>
<evidence type="ECO:0000256" key="4">
    <source>
        <dbReference type="ARBA" id="ARBA00022764"/>
    </source>
</evidence>
<dbReference type="OrthoDB" id="9757546at2"/>
<dbReference type="AlphaFoldDB" id="A0A250KPW0"/>
<keyword evidence="3 7" id="KW-0479">Metal-binding</keyword>
<reference evidence="10 11" key="1">
    <citation type="submission" date="2016-12" db="EMBL/GenBank/DDBJ databases">
        <title>Genome sequencing of Methylocaldum marinum.</title>
        <authorList>
            <person name="Takeuchi M."/>
            <person name="Kamagata Y."/>
            <person name="Hiraoka S."/>
            <person name="Oshima K."/>
            <person name="Hattori M."/>
            <person name="Iwasaki W."/>
        </authorList>
    </citation>
    <scope>NUCLEOTIDE SEQUENCE [LARGE SCALE GENOMIC DNA]</scope>
    <source>
        <strain evidence="10 11">S8</strain>
    </source>
</reference>
<dbReference type="EMBL" id="AP017928">
    <property type="protein sequence ID" value="BBA33638.1"/>
    <property type="molecule type" value="Genomic_DNA"/>
</dbReference>
<dbReference type="GO" id="GO:0005507">
    <property type="term" value="F:copper ion binding"/>
    <property type="evidence" value="ECO:0007669"/>
    <property type="project" value="InterPro"/>
</dbReference>
<dbReference type="SUPFAM" id="SSF49503">
    <property type="entry name" value="Cupredoxins"/>
    <property type="match status" value="1"/>
</dbReference>
<sequence length="147" mass="15676">MIFAKKAMLAAAGVAMLASAVVNAETIEVKGQGVKFAPEVIHAKVGDVISFRNMATHFVESVEGMWPEGAPKMLSAMGADYDYAVEKEGVYVFKCPPHWGARMGAVMVVGEPADLDATVAKYLEVAESVKEAKPAKGLLKKFKESGK</sequence>
<evidence type="ECO:0000259" key="9">
    <source>
        <dbReference type="Pfam" id="PF00127"/>
    </source>
</evidence>
<feature type="binding site" evidence="7">
    <location>
        <position position="98"/>
    </location>
    <ligand>
        <name>Cu cation</name>
        <dbReference type="ChEBI" id="CHEBI:23378"/>
    </ligand>
</feature>
<dbReference type="InterPro" id="IPR000923">
    <property type="entry name" value="BlueCu_1"/>
</dbReference>
<dbReference type="PRINTS" id="PR00155">
    <property type="entry name" value="AMICYANIN"/>
</dbReference>
<dbReference type="InterPro" id="IPR008972">
    <property type="entry name" value="Cupredoxin"/>
</dbReference>
<evidence type="ECO:0000256" key="7">
    <source>
        <dbReference type="PIRSR" id="PIRSR602386-1"/>
    </source>
</evidence>
<keyword evidence="6 7" id="KW-0186">Copper</keyword>
<dbReference type="InterPro" id="IPR002386">
    <property type="entry name" value="Amicyanin/Pseudoazurin"/>
</dbReference>
<evidence type="ECO:0000256" key="6">
    <source>
        <dbReference type="ARBA" id="ARBA00023008"/>
    </source>
</evidence>
<feature type="binding site" evidence="7">
    <location>
        <position position="103"/>
    </location>
    <ligand>
        <name>Cu cation</name>
        <dbReference type="ChEBI" id="CHEBI:23378"/>
    </ligand>
</feature>
<dbReference type="KEGG" id="mmai:sS8_1681"/>
<dbReference type="GO" id="GO:0009055">
    <property type="term" value="F:electron transfer activity"/>
    <property type="evidence" value="ECO:0007669"/>
    <property type="project" value="InterPro"/>
</dbReference>
<accession>A0A250KPW0</accession>
<feature type="binding site" evidence="7">
    <location>
        <position position="57"/>
    </location>
    <ligand>
        <name>Cu cation</name>
        <dbReference type="ChEBI" id="CHEBI:23378"/>
    </ligand>
</feature>
<feature type="domain" description="Blue (type 1) copper" evidence="9">
    <location>
        <begin position="27"/>
        <end position="109"/>
    </location>
</feature>
<feature type="chain" id="PRO_5012468039" evidence="8">
    <location>
        <begin position="25"/>
        <end position="147"/>
    </location>
</feature>
<comment type="subcellular location">
    <subcellularLocation>
        <location evidence="1">Periplasm</location>
    </subcellularLocation>
</comment>
<evidence type="ECO:0000313" key="11">
    <source>
        <dbReference type="Proteomes" id="UP000266313"/>
    </source>
</evidence>
<dbReference type="Gene3D" id="2.60.40.420">
    <property type="entry name" value="Cupredoxins - blue copper proteins"/>
    <property type="match status" value="1"/>
</dbReference>
<evidence type="ECO:0000256" key="3">
    <source>
        <dbReference type="ARBA" id="ARBA00022723"/>
    </source>
</evidence>
<dbReference type="Proteomes" id="UP000266313">
    <property type="component" value="Chromosome"/>
</dbReference>
<evidence type="ECO:0000256" key="5">
    <source>
        <dbReference type="ARBA" id="ARBA00022982"/>
    </source>
</evidence>
<evidence type="ECO:0000313" key="10">
    <source>
        <dbReference type="EMBL" id="BBA33638.1"/>
    </source>
</evidence>
<keyword evidence="2" id="KW-0813">Transport</keyword>
<dbReference type="GO" id="GO:0042597">
    <property type="term" value="C:periplasmic space"/>
    <property type="evidence" value="ECO:0007669"/>
    <property type="project" value="UniProtKB-SubCell"/>
</dbReference>
<evidence type="ECO:0000256" key="2">
    <source>
        <dbReference type="ARBA" id="ARBA00022448"/>
    </source>
</evidence>
<keyword evidence="4" id="KW-0574">Periplasm</keyword>
<organism evidence="10 11">
    <name type="scientific">Methylocaldum marinum</name>
    <dbReference type="NCBI Taxonomy" id="1432792"/>
    <lineage>
        <taxon>Bacteria</taxon>
        <taxon>Pseudomonadati</taxon>
        <taxon>Pseudomonadota</taxon>
        <taxon>Gammaproteobacteria</taxon>
        <taxon>Methylococcales</taxon>
        <taxon>Methylococcaceae</taxon>
        <taxon>Methylocaldum</taxon>
    </lineage>
</organism>
<keyword evidence="8" id="KW-0732">Signal</keyword>
<feature type="signal peptide" evidence="8">
    <location>
        <begin position="1"/>
        <end position="24"/>
    </location>
</feature>
<feature type="binding site" evidence="7">
    <location>
        <position position="95"/>
    </location>
    <ligand>
        <name>Cu cation</name>
        <dbReference type="ChEBI" id="CHEBI:23378"/>
    </ligand>
</feature>
<evidence type="ECO:0000256" key="8">
    <source>
        <dbReference type="SAM" id="SignalP"/>
    </source>
</evidence>
<dbReference type="Pfam" id="PF00127">
    <property type="entry name" value="Copper-bind"/>
    <property type="match status" value="1"/>
</dbReference>
<comment type="cofactor">
    <cofactor evidence="7">
        <name>Cu cation</name>
        <dbReference type="ChEBI" id="CHEBI:23378"/>
    </cofactor>
    <text evidence="7">Binds 1 copper ion per subunit.</text>
</comment>
<evidence type="ECO:0000256" key="1">
    <source>
        <dbReference type="ARBA" id="ARBA00004418"/>
    </source>
</evidence>
<protein>
    <submittedName>
        <fullName evidence="10">Plastocyanin</fullName>
    </submittedName>
</protein>
<dbReference type="RefSeq" id="WP_119629228.1">
    <property type="nucleotide sequence ID" value="NZ_AP017928.1"/>
</dbReference>
<proteinExistence type="predicted"/>